<dbReference type="AlphaFoldDB" id="A0AA85JHU7"/>
<sequence>MASFDREQFFTIVSLALLISLTATSIGEDTTLTSGSKPKLLQAAQAFYFIALFAFIFALILYSVYAFKFRSKSLKYAYIGLIVSGFVCAVLSVIMYYQAFSEYGTAKPESNSWLIAAIMASFQLSVYVIMYHLN</sequence>
<proteinExistence type="predicted"/>
<keyword evidence="1" id="KW-0472">Membrane</keyword>
<keyword evidence="1" id="KW-0812">Transmembrane</keyword>
<protein>
    <submittedName>
        <fullName evidence="3 4">Uncharacterized protein</fullName>
    </submittedName>
</protein>
<evidence type="ECO:0000313" key="3">
    <source>
        <dbReference type="WBParaSite" id="TREG1_2120.1"/>
    </source>
</evidence>
<organism evidence="2 4">
    <name type="scientific">Trichobilharzia regenti</name>
    <name type="common">Nasal bird schistosome</name>
    <dbReference type="NCBI Taxonomy" id="157069"/>
    <lineage>
        <taxon>Eukaryota</taxon>
        <taxon>Metazoa</taxon>
        <taxon>Spiralia</taxon>
        <taxon>Lophotrochozoa</taxon>
        <taxon>Platyhelminthes</taxon>
        <taxon>Trematoda</taxon>
        <taxon>Digenea</taxon>
        <taxon>Strigeidida</taxon>
        <taxon>Schistosomatoidea</taxon>
        <taxon>Schistosomatidae</taxon>
        <taxon>Trichobilharzia</taxon>
    </lineage>
</organism>
<evidence type="ECO:0000313" key="4">
    <source>
        <dbReference type="WBParaSite" id="TREG1_2120.2"/>
    </source>
</evidence>
<accession>A0AA85JHU7</accession>
<evidence type="ECO:0000256" key="1">
    <source>
        <dbReference type="SAM" id="Phobius"/>
    </source>
</evidence>
<feature type="transmembrane region" description="Helical" evidence="1">
    <location>
        <begin position="112"/>
        <end position="133"/>
    </location>
</feature>
<reference evidence="2" key="1">
    <citation type="submission" date="2022-06" db="EMBL/GenBank/DDBJ databases">
        <authorList>
            <person name="Berger JAMES D."/>
            <person name="Berger JAMES D."/>
        </authorList>
    </citation>
    <scope>NUCLEOTIDE SEQUENCE [LARGE SCALE GENOMIC DNA]</scope>
</reference>
<name>A0AA85JHU7_TRIRE</name>
<dbReference type="WBParaSite" id="TREG1_2120.1">
    <property type="protein sequence ID" value="TREG1_2120.1"/>
    <property type="gene ID" value="TREG1_2120"/>
</dbReference>
<evidence type="ECO:0000313" key="2">
    <source>
        <dbReference type="Proteomes" id="UP000050795"/>
    </source>
</evidence>
<keyword evidence="2" id="KW-1185">Reference proteome</keyword>
<keyword evidence="1" id="KW-1133">Transmembrane helix</keyword>
<feature type="transmembrane region" description="Helical" evidence="1">
    <location>
        <begin position="43"/>
        <end position="64"/>
    </location>
</feature>
<dbReference type="WBParaSite" id="TREG1_2120.2">
    <property type="protein sequence ID" value="TREG1_2120.2"/>
    <property type="gene ID" value="TREG1_2120"/>
</dbReference>
<feature type="transmembrane region" description="Helical" evidence="1">
    <location>
        <begin position="76"/>
        <end position="100"/>
    </location>
</feature>
<dbReference type="Proteomes" id="UP000050795">
    <property type="component" value="Unassembled WGS sequence"/>
</dbReference>
<reference evidence="3 4" key="2">
    <citation type="submission" date="2023-11" db="UniProtKB">
        <authorList>
            <consortium name="WormBaseParasite"/>
        </authorList>
    </citation>
    <scope>IDENTIFICATION</scope>
</reference>